<evidence type="ECO:0000256" key="4">
    <source>
        <dbReference type="ARBA" id="ARBA00022737"/>
    </source>
</evidence>
<evidence type="ECO:0000256" key="8">
    <source>
        <dbReference type="SAM" id="Phobius"/>
    </source>
</evidence>
<dbReference type="Proteomes" id="UP000887575">
    <property type="component" value="Unassembled WGS sequence"/>
</dbReference>
<accession>A0AAF3F3V8</accession>
<dbReference type="GO" id="GO:0019755">
    <property type="term" value="P:one-carbon compound transport"/>
    <property type="evidence" value="ECO:0007669"/>
    <property type="project" value="UniProtKB-ARBA"/>
</dbReference>
<feature type="transmembrane region" description="Helical" evidence="8">
    <location>
        <begin position="137"/>
        <end position="159"/>
    </location>
</feature>
<protein>
    <submittedName>
        <fullName evidence="10">Aquaporin</fullName>
    </submittedName>
</protein>
<keyword evidence="2 7" id="KW-0813">Transport</keyword>
<feature type="transmembrane region" description="Helical" evidence="8">
    <location>
        <begin position="63"/>
        <end position="82"/>
    </location>
</feature>
<dbReference type="InterPro" id="IPR000425">
    <property type="entry name" value="MIP"/>
</dbReference>
<keyword evidence="5 8" id="KW-1133">Transmembrane helix</keyword>
<name>A0AAF3F3V8_9BILA</name>
<dbReference type="GO" id="GO:0005886">
    <property type="term" value="C:plasma membrane"/>
    <property type="evidence" value="ECO:0007669"/>
    <property type="project" value="TreeGrafter"/>
</dbReference>
<comment type="subcellular location">
    <subcellularLocation>
        <location evidence="1">Endomembrane system</location>
        <topology evidence="1">Multi-pass membrane protein</topology>
    </subcellularLocation>
</comment>
<dbReference type="FunFam" id="1.20.1080.10:FF:000019">
    <property type="entry name" value="AQuaPorin or aquaglyceroporin related"/>
    <property type="match status" value="1"/>
</dbReference>
<proteinExistence type="inferred from homology"/>
<dbReference type="GO" id="GO:0012505">
    <property type="term" value="C:endomembrane system"/>
    <property type="evidence" value="ECO:0007669"/>
    <property type="project" value="UniProtKB-SubCell"/>
</dbReference>
<dbReference type="AlphaFoldDB" id="A0AAF3F3V8"/>
<reference evidence="10" key="1">
    <citation type="submission" date="2024-02" db="UniProtKB">
        <authorList>
            <consortium name="WormBaseParasite"/>
        </authorList>
    </citation>
    <scope>IDENTIFICATION</scope>
</reference>
<dbReference type="InterPro" id="IPR023271">
    <property type="entry name" value="Aquaporin-like"/>
</dbReference>
<evidence type="ECO:0000313" key="10">
    <source>
        <dbReference type="WBParaSite" id="MBELARI_LOCUS20371"/>
    </source>
</evidence>
<evidence type="ECO:0000256" key="7">
    <source>
        <dbReference type="RuleBase" id="RU000477"/>
    </source>
</evidence>
<dbReference type="Pfam" id="PF00230">
    <property type="entry name" value="MIP"/>
    <property type="match status" value="1"/>
</dbReference>
<evidence type="ECO:0000256" key="2">
    <source>
        <dbReference type="ARBA" id="ARBA00022448"/>
    </source>
</evidence>
<dbReference type="PANTHER" id="PTHR45665">
    <property type="entry name" value="AQUAPORIN-8"/>
    <property type="match status" value="1"/>
</dbReference>
<keyword evidence="3 7" id="KW-0812">Transmembrane</keyword>
<dbReference type="Gene3D" id="1.20.1080.10">
    <property type="entry name" value="Glycerol uptake facilitator protein"/>
    <property type="match status" value="1"/>
</dbReference>
<dbReference type="GO" id="GO:0005737">
    <property type="term" value="C:cytoplasm"/>
    <property type="evidence" value="ECO:0007669"/>
    <property type="project" value="UniProtKB-ARBA"/>
</dbReference>
<organism evidence="9 10">
    <name type="scientific">Mesorhabditis belari</name>
    <dbReference type="NCBI Taxonomy" id="2138241"/>
    <lineage>
        <taxon>Eukaryota</taxon>
        <taxon>Metazoa</taxon>
        <taxon>Ecdysozoa</taxon>
        <taxon>Nematoda</taxon>
        <taxon>Chromadorea</taxon>
        <taxon>Rhabditida</taxon>
        <taxon>Rhabditina</taxon>
        <taxon>Rhabditomorpha</taxon>
        <taxon>Rhabditoidea</taxon>
        <taxon>Rhabditidae</taxon>
        <taxon>Mesorhabditinae</taxon>
        <taxon>Mesorhabditis</taxon>
    </lineage>
</organism>
<feature type="transmembrane region" description="Helical" evidence="8">
    <location>
        <begin position="94"/>
        <end position="116"/>
    </location>
</feature>
<feature type="transmembrane region" description="Helical" evidence="8">
    <location>
        <begin position="214"/>
        <end position="234"/>
    </location>
</feature>
<dbReference type="SUPFAM" id="SSF81338">
    <property type="entry name" value="Aquaporin-like"/>
    <property type="match status" value="1"/>
</dbReference>
<sequence>MSAENAAYDPPYRGALHNSIDQRSTSLRRMPAPAGWEEGSVEAISVKSVAVKSERKYSLFTKCVAEFLGDLTFVFIGTMQGYGRGTVDGTVHAALAHGFAIFILVTTLGHISGGHFNPAVTWSVVASGRQNPLELPFYWASQLFGGFCGSMLACAILSYDEMVQVQAGATLLFEGDPSNLDNSAWWQGLLSETVVTFFLCHTILMTAVDTDKNLLAPLAIGFTLSIDILATGAITGASMNPARSFGPNVAASILINKGDQADHLWSRHYIYWAGPLVGASIAAAIYRIFEARTDRFVR</sequence>
<evidence type="ECO:0000313" key="9">
    <source>
        <dbReference type="Proteomes" id="UP000887575"/>
    </source>
</evidence>
<keyword evidence="9" id="KW-1185">Reference proteome</keyword>
<feature type="transmembrane region" description="Helical" evidence="8">
    <location>
        <begin position="184"/>
        <end position="207"/>
    </location>
</feature>
<evidence type="ECO:0000256" key="3">
    <source>
        <dbReference type="ARBA" id="ARBA00022692"/>
    </source>
</evidence>
<dbReference type="PRINTS" id="PR00783">
    <property type="entry name" value="MINTRINSICP"/>
</dbReference>
<dbReference type="WBParaSite" id="MBELARI_LOCUS20371">
    <property type="protein sequence ID" value="MBELARI_LOCUS20371"/>
    <property type="gene ID" value="MBELARI_LOCUS20371"/>
</dbReference>
<dbReference type="CDD" id="cd00333">
    <property type="entry name" value="MIP"/>
    <property type="match status" value="1"/>
</dbReference>
<feature type="transmembrane region" description="Helical" evidence="8">
    <location>
        <begin position="269"/>
        <end position="289"/>
    </location>
</feature>
<evidence type="ECO:0000256" key="5">
    <source>
        <dbReference type="ARBA" id="ARBA00022989"/>
    </source>
</evidence>
<dbReference type="InterPro" id="IPR034294">
    <property type="entry name" value="Aquaporin_transptr"/>
</dbReference>
<comment type="similarity">
    <text evidence="7">Belongs to the MIP/aquaporin (TC 1.A.8) family.</text>
</comment>
<keyword evidence="4" id="KW-0677">Repeat</keyword>
<evidence type="ECO:0000256" key="1">
    <source>
        <dbReference type="ARBA" id="ARBA00004127"/>
    </source>
</evidence>
<dbReference type="PANTHER" id="PTHR45665:SF9">
    <property type="entry name" value="AQUAPORIN-8"/>
    <property type="match status" value="1"/>
</dbReference>
<keyword evidence="6 8" id="KW-0472">Membrane</keyword>
<evidence type="ECO:0000256" key="6">
    <source>
        <dbReference type="ARBA" id="ARBA00023136"/>
    </source>
</evidence>
<dbReference type="GO" id="GO:0015250">
    <property type="term" value="F:water channel activity"/>
    <property type="evidence" value="ECO:0007669"/>
    <property type="project" value="UniProtKB-ARBA"/>
</dbReference>